<sequence length="152" mass="16084">MVRFSAEVSSAGRGGHAVVVPAEVTATFSSRKVAVLAVLGGVEHRSRLAVHAGRTYLGLPAALLRRLEVHAGDTVDVDLTEVPDAAPEPEPAVPEPAGLTALLGTEPAARAAWAALTAEQHQEYHRWIAGAADEQARAARLERLRHRLLRAG</sequence>
<evidence type="ECO:0000313" key="2">
    <source>
        <dbReference type="Proteomes" id="UP000199092"/>
    </source>
</evidence>
<name>A0A1H1LTW6_9ACTN</name>
<dbReference type="AlphaFoldDB" id="A0A1H1LTW6"/>
<dbReference type="OrthoDB" id="2604865at2"/>
<evidence type="ECO:0000313" key="1">
    <source>
        <dbReference type="EMBL" id="SDR77966.1"/>
    </source>
</evidence>
<gene>
    <name evidence="1" type="ORF">SAMN04488543_0436</name>
</gene>
<dbReference type="Proteomes" id="UP000199092">
    <property type="component" value="Chromosome I"/>
</dbReference>
<dbReference type="Pfam" id="PF08922">
    <property type="entry name" value="DUF1905"/>
    <property type="match status" value="1"/>
</dbReference>
<dbReference type="SUPFAM" id="SSF141694">
    <property type="entry name" value="AF2212/PG0164-like"/>
    <property type="match status" value="1"/>
</dbReference>
<dbReference type="EMBL" id="LT629749">
    <property type="protein sequence ID" value="SDR77966.1"/>
    <property type="molecule type" value="Genomic_DNA"/>
</dbReference>
<reference evidence="1 2" key="1">
    <citation type="submission" date="2016-10" db="EMBL/GenBank/DDBJ databases">
        <authorList>
            <person name="de Groot N.N."/>
        </authorList>
    </citation>
    <scope>NUCLEOTIDE SEQUENCE [LARGE SCALE GENOMIC DNA]</scope>
    <source>
        <strain evidence="1 2">DSM 21741</strain>
    </source>
</reference>
<dbReference type="InterPro" id="IPR015018">
    <property type="entry name" value="DUF1905"/>
</dbReference>
<dbReference type="RefSeq" id="WP_091409531.1">
    <property type="nucleotide sequence ID" value="NZ_LT629749.1"/>
</dbReference>
<organism evidence="1 2">
    <name type="scientific">Friedmanniella luteola</name>
    <dbReference type="NCBI Taxonomy" id="546871"/>
    <lineage>
        <taxon>Bacteria</taxon>
        <taxon>Bacillati</taxon>
        <taxon>Actinomycetota</taxon>
        <taxon>Actinomycetes</taxon>
        <taxon>Propionibacteriales</taxon>
        <taxon>Nocardioidaceae</taxon>
        <taxon>Friedmanniella</taxon>
    </lineage>
</organism>
<accession>A0A1H1LTW6</accession>
<dbReference type="Gene3D" id="2.40.30.100">
    <property type="entry name" value="AF2212/PG0164-like"/>
    <property type="match status" value="1"/>
</dbReference>
<dbReference type="InterPro" id="IPR037079">
    <property type="entry name" value="AF2212/PG0164-like_sf"/>
</dbReference>
<proteinExistence type="predicted"/>
<dbReference type="STRING" id="546871.SAMN04488543_0436"/>
<dbReference type="Pfam" id="PF13376">
    <property type="entry name" value="OmdA"/>
    <property type="match status" value="1"/>
</dbReference>
<keyword evidence="2" id="KW-1185">Reference proteome</keyword>
<protein>
    <submittedName>
        <fullName evidence="1">Bacteriocin-protection, YdeI or OmpD-Associated</fullName>
    </submittedName>
</protein>